<dbReference type="Pfam" id="PF05071">
    <property type="entry name" value="NDUFA12"/>
    <property type="match status" value="1"/>
</dbReference>
<accession>A0A5A7MZE2</accession>
<dbReference type="Proteomes" id="UP000325187">
    <property type="component" value="Unassembled WGS sequence"/>
</dbReference>
<dbReference type="AlphaFoldDB" id="A0A5A7MZE2"/>
<organism evidence="1 2">
    <name type="scientific">Iodidimonas gelatinilytica</name>
    <dbReference type="NCBI Taxonomy" id="1236966"/>
    <lineage>
        <taxon>Bacteria</taxon>
        <taxon>Pseudomonadati</taxon>
        <taxon>Pseudomonadota</taxon>
        <taxon>Alphaproteobacteria</taxon>
        <taxon>Iodidimonadales</taxon>
        <taxon>Iodidimonadaceae</taxon>
        <taxon>Iodidimonas</taxon>
    </lineage>
</organism>
<keyword evidence="2" id="KW-1185">Reference proteome</keyword>
<proteinExistence type="predicted"/>
<dbReference type="NCBIfam" id="NF006040">
    <property type="entry name" value="PRK08183.1"/>
    <property type="match status" value="1"/>
</dbReference>
<comment type="caution">
    <text evidence="1">The sequence shown here is derived from an EMBL/GenBank/DDBJ whole genome shotgun (WGS) entry which is preliminary data.</text>
</comment>
<sequence length="147" mass="16786">MSVFSKIFTWWNGATMGTSLFTARHGKRVGEDEQGNVYYLAKDGKRRWVIYNGMADASRVPPQWHRWLHRTTDDLPEEQAIAPKPWEKPHLPNLTGTQEAYRPAGSFIQAESGLLPPAIMRHGLPDQGRRMDLMKYVSGFGCYNKHA</sequence>
<dbReference type="GO" id="GO:0006979">
    <property type="term" value="P:response to oxidative stress"/>
    <property type="evidence" value="ECO:0007669"/>
    <property type="project" value="TreeGrafter"/>
</dbReference>
<name>A0A5A7MZE2_9PROT</name>
<dbReference type="EMBL" id="BKCM01000010">
    <property type="protein sequence ID" value="GER01382.1"/>
    <property type="molecule type" value="Genomic_DNA"/>
</dbReference>
<dbReference type="PANTHER" id="PTHR12910">
    <property type="entry name" value="NADH-UBIQUINONE OXIDOREDUCTASE SUBUNIT B17.2"/>
    <property type="match status" value="1"/>
</dbReference>
<evidence type="ECO:0000313" key="2">
    <source>
        <dbReference type="Proteomes" id="UP000325187"/>
    </source>
</evidence>
<evidence type="ECO:0000313" key="1">
    <source>
        <dbReference type="EMBL" id="GER01382.1"/>
    </source>
</evidence>
<dbReference type="GO" id="GO:0045271">
    <property type="term" value="C:respiratory chain complex I"/>
    <property type="evidence" value="ECO:0007669"/>
    <property type="project" value="InterPro"/>
</dbReference>
<reference evidence="1 2" key="1">
    <citation type="submission" date="2019-09" db="EMBL/GenBank/DDBJ databases">
        <title>NBRP : Genome information of microbial organism related human and environment.</title>
        <authorList>
            <person name="Hattori M."/>
            <person name="Oshima K."/>
            <person name="Inaba H."/>
            <person name="Suda W."/>
            <person name="Sakamoto M."/>
            <person name="Iino T."/>
            <person name="Kitahara M."/>
            <person name="Oshida Y."/>
            <person name="Iida T."/>
            <person name="Kudo T."/>
            <person name="Itoh T."/>
            <person name="Ohkuma M."/>
        </authorList>
    </citation>
    <scope>NUCLEOTIDE SEQUENCE [LARGE SCALE GENOMIC DNA]</scope>
    <source>
        <strain evidence="1 2">Mie-1</strain>
    </source>
</reference>
<dbReference type="InterPro" id="IPR007763">
    <property type="entry name" value="NDUFA12"/>
</dbReference>
<keyword evidence="1" id="KW-0830">Ubiquinone</keyword>
<gene>
    <name evidence="1" type="ORF">JCM17845_20050</name>
</gene>
<dbReference type="PANTHER" id="PTHR12910:SF2">
    <property type="entry name" value="NADH DEHYDROGENASE [UBIQUINONE] 1 ALPHA SUBCOMPLEX SUBUNIT 12"/>
    <property type="match status" value="1"/>
</dbReference>
<protein>
    <submittedName>
        <fullName evidence="1">NADH:ubiquinone oxidoreductase subunit NDUFA12</fullName>
    </submittedName>
</protein>